<keyword evidence="2" id="KW-1185">Reference proteome</keyword>
<name>A0A4Y2UBF5_ARAVE</name>
<dbReference type="EMBL" id="BGPR01034848">
    <property type="protein sequence ID" value="GBO09404.1"/>
    <property type="molecule type" value="Genomic_DNA"/>
</dbReference>
<protein>
    <submittedName>
        <fullName evidence="1">Uncharacterized protein</fullName>
    </submittedName>
</protein>
<evidence type="ECO:0000313" key="1">
    <source>
        <dbReference type="EMBL" id="GBO09404.1"/>
    </source>
</evidence>
<dbReference type="AlphaFoldDB" id="A0A4Y2UBF5"/>
<evidence type="ECO:0000313" key="2">
    <source>
        <dbReference type="Proteomes" id="UP000499080"/>
    </source>
</evidence>
<gene>
    <name evidence="1" type="ORF">AVEN_176785_1</name>
</gene>
<proteinExistence type="predicted"/>
<comment type="caution">
    <text evidence="1">The sequence shown here is derived from an EMBL/GenBank/DDBJ whole genome shotgun (WGS) entry which is preliminary data.</text>
</comment>
<organism evidence="1 2">
    <name type="scientific">Araneus ventricosus</name>
    <name type="common">Orbweaver spider</name>
    <name type="synonym">Epeira ventricosa</name>
    <dbReference type="NCBI Taxonomy" id="182803"/>
    <lineage>
        <taxon>Eukaryota</taxon>
        <taxon>Metazoa</taxon>
        <taxon>Ecdysozoa</taxon>
        <taxon>Arthropoda</taxon>
        <taxon>Chelicerata</taxon>
        <taxon>Arachnida</taxon>
        <taxon>Araneae</taxon>
        <taxon>Araneomorphae</taxon>
        <taxon>Entelegynae</taxon>
        <taxon>Araneoidea</taxon>
        <taxon>Araneidae</taxon>
        <taxon>Araneus</taxon>
    </lineage>
</organism>
<accession>A0A4Y2UBF5</accession>
<reference evidence="1 2" key="1">
    <citation type="journal article" date="2019" name="Sci. Rep.">
        <title>Orb-weaving spider Araneus ventricosus genome elucidates the spidroin gene catalogue.</title>
        <authorList>
            <person name="Kono N."/>
            <person name="Nakamura H."/>
            <person name="Ohtoshi R."/>
            <person name="Moran D.A.P."/>
            <person name="Shinohara A."/>
            <person name="Yoshida Y."/>
            <person name="Fujiwara M."/>
            <person name="Mori M."/>
            <person name="Tomita M."/>
            <person name="Arakawa K."/>
        </authorList>
    </citation>
    <scope>NUCLEOTIDE SEQUENCE [LARGE SCALE GENOMIC DNA]</scope>
</reference>
<feature type="non-terminal residue" evidence="1">
    <location>
        <position position="87"/>
    </location>
</feature>
<sequence length="87" mass="9984">MNNLPRYKDGSVFQVWGATLDILDSYGSLLNSGLWMTSTFSCSGRFKLGRRKESDFSLNSDPLDWGSYCDFHQIKWSKRSHSKRVGI</sequence>
<dbReference type="Proteomes" id="UP000499080">
    <property type="component" value="Unassembled WGS sequence"/>
</dbReference>